<dbReference type="InterPro" id="IPR033954">
    <property type="entry name" value="DiS-bond_Isoase_DsbC/G"/>
</dbReference>
<gene>
    <name evidence="4" type="ORF">DFR49_0436</name>
</gene>
<feature type="domain" description="Thioredoxin" evidence="3">
    <location>
        <begin position="97"/>
        <end position="253"/>
    </location>
</feature>
<dbReference type="PROSITE" id="PS51352">
    <property type="entry name" value="THIOREDOXIN_2"/>
    <property type="match status" value="1"/>
</dbReference>
<keyword evidence="2" id="KW-0732">Signal</keyword>
<dbReference type="SUPFAM" id="SSF52833">
    <property type="entry name" value="Thioredoxin-like"/>
    <property type="match status" value="1"/>
</dbReference>
<keyword evidence="2" id="KW-0676">Redox-active center</keyword>
<comment type="function">
    <text evidence="1">May be required for disulfide bond formation in some proteins.</text>
</comment>
<dbReference type="InterPro" id="IPR013766">
    <property type="entry name" value="Thioredoxin_domain"/>
</dbReference>
<keyword evidence="5" id="KW-1185">Reference proteome</keyword>
<dbReference type="InterPro" id="IPR018950">
    <property type="entry name" value="DiS-bond_isomerase_DsbC/G_N"/>
</dbReference>
<evidence type="ECO:0000256" key="2">
    <source>
        <dbReference type="RuleBase" id="RU364038"/>
    </source>
</evidence>
<comment type="subcellular location">
    <subcellularLocation>
        <location evidence="2">Periplasm</location>
    </subcellularLocation>
</comment>
<evidence type="ECO:0000313" key="4">
    <source>
        <dbReference type="EMBL" id="RIA45907.1"/>
    </source>
</evidence>
<sequence>MRVAKPGAFALVLPFILVFQSAASAQQVDPLVVAAREAENELRQTFTNLQFEDFGPAPVKGPIYQASAGGRIIYYAPESEHLLFAAVYDRNGINITALAQDRSAQRKLAAIDTSKALAIGPADAPQVIEFTDPDCPYCRALDRFWAAKEAEGKPVRRLIIFVSGIHPEAAAKAEHILCSPDKEAAFKTVYAGAAPVELRSCAEGRARVEADARVVSKAGITGTPTLIVGGKIISGFQQAELEEFLKTGKALADAAR</sequence>
<dbReference type="OrthoDB" id="9780340at2"/>
<feature type="chain" id="PRO_5017102057" description="Thiol:disulfide interchange protein" evidence="2">
    <location>
        <begin position="26"/>
        <end position="256"/>
    </location>
</feature>
<dbReference type="RefSeq" id="WP_004211691.1">
    <property type="nucleotide sequence ID" value="NZ_QXDC01000002.1"/>
</dbReference>
<name>A0A397PFF9_9SPHN</name>
<dbReference type="Pfam" id="PF10411">
    <property type="entry name" value="DsbC_N"/>
    <property type="match status" value="1"/>
</dbReference>
<dbReference type="InterPro" id="IPR051470">
    <property type="entry name" value="Thiol:disulfide_interchange"/>
</dbReference>
<proteinExistence type="inferred from homology"/>
<dbReference type="GO" id="GO:0042597">
    <property type="term" value="C:periplasmic space"/>
    <property type="evidence" value="ECO:0007669"/>
    <property type="project" value="UniProtKB-SubCell"/>
</dbReference>
<evidence type="ECO:0000313" key="5">
    <source>
        <dbReference type="Proteomes" id="UP000266568"/>
    </source>
</evidence>
<protein>
    <recommendedName>
        <fullName evidence="2">Thiol:disulfide interchange protein</fullName>
    </recommendedName>
</protein>
<dbReference type="EMBL" id="QXDC01000002">
    <property type="protein sequence ID" value="RIA45907.1"/>
    <property type="molecule type" value="Genomic_DNA"/>
</dbReference>
<dbReference type="Proteomes" id="UP000266568">
    <property type="component" value="Unassembled WGS sequence"/>
</dbReference>
<reference evidence="4 5" key="1">
    <citation type="submission" date="2018-08" db="EMBL/GenBank/DDBJ databases">
        <title>Genomic Encyclopedia of Type Strains, Phase IV (KMG-IV): sequencing the most valuable type-strain genomes for metagenomic binning, comparative biology and taxonomic classification.</title>
        <authorList>
            <person name="Goeker M."/>
        </authorList>
    </citation>
    <scope>NUCLEOTIDE SEQUENCE [LARGE SCALE GENOMIC DNA]</scope>
    <source>
        <strain evidence="4 5">DSM 25527</strain>
    </source>
</reference>
<dbReference type="InterPro" id="IPR012336">
    <property type="entry name" value="Thioredoxin-like_fold"/>
</dbReference>
<dbReference type="Pfam" id="PF13098">
    <property type="entry name" value="Thioredoxin_2"/>
    <property type="match status" value="1"/>
</dbReference>
<dbReference type="PANTHER" id="PTHR35272:SF3">
    <property type="entry name" value="THIOL:DISULFIDE INTERCHANGE PROTEIN DSBC"/>
    <property type="match status" value="1"/>
</dbReference>
<dbReference type="CDD" id="cd03020">
    <property type="entry name" value="DsbA_DsbC_DsbG"/>
    <property type="match status" value="1"/>
</dbReference>
<comment type="caution">
    <text evidence="4">The sequence shown here is derived from an EMBL/GenBank/DDBJ whole genome shotgun (WGS) entry which is preliminary data.</text>
</comment>
<organism evidence="4 5">
    <name type="scientific">Hephaestia caeni</name>
    <dbReference type="NCBI Taxonomy" id="645617"/>
    <lineage>
        <taxon>Bacteria</taxon>
        <taxon>Pseudomonadati</taxon>
        <taxon>Pseudomonadota</taxon>
        <taxon>Alphaproteobacteria</taxon>
        <taxon>Sphingomonadales</taxon>
        <taxon>Sphingomonadaceae</taxon>
        <taxon>Hephaestia</taxon>
    </lineage>
</organism>
<feature type="signal peptide" evidence="2">
    <location>
        <begin position="1"/>
        <end position="25"/>
    </location>
</feature>
<keyword evidence="2" id="KW-0574">Periplasm</keyword>
<dbReference type="InterPro" id="IPR036249">
    <property type="entry name" value="Thioredoxin-like_sf"/>
</dbReference>
<dbReference type="AlphaFoldDB" id="A0A397PFF9"/>
<accession>A0A397PFF9</accession>
<evidence type="ECO:0000256" key="1">
    <source>
        <dbReference type="ARBA" id="ARBA00003565"/>
    </source>
</evidence>
<comment type="function">
    <text evidence="2">Required for disulfide bond formation in some periplasmic proteins. Acts by transferring its disulfide bond to other proteins and is reduced in the process.</text>
</comment>
<comment type="similarity">
    <text evidence="2">Belongs to the thioredoxin family. DsbC subfamily.</text>
</comment>
<dbReference type="PANTHER" id="PTHR35272">
    <property type="entry name" value="THIOL:DISULFIDE INTERCHANGE PROTEIN DSBC-RELATED"/>
    <property type="match status" value="1"/>
</dbReference>
<dbReference type="Gene3D" id="3.40.30.10">
    <property type="entry name" value="Glutaredoxin"/>
    <property type="match status" value="1"/>
</dbReference>
<evidence type="ECO:0000259" key="3">
    <source>
        <dbReference type="PROSITE" id="PS51352"/>
    </source>
</evidence>